<gene>
    <name evidence="12" type="ORF">DN745_07835</name>
</gene>
<sequence length="787" mass="81343">METPLKNRWFLLSSILILQCMWLSACADDVASRSAYQCPVQACASQNRVCEDLDQPECGPCKAGFEEVDGKCVAPDTPACQADSCENGTCLEADEGFTCECDEGFEVAEVNGVSVCAPTEGACEAEAGLCSNGDCVNTSDGHTCACDEGYELNPEGTDCQDIDECVANPTICGAGGTCANEAGGSSCTCDAGYELNADGVCEALDPCAEDPNICGAGGTCVPQADSYSCTCADGYELNSDGVCEGVGVCANGPAICGPGGTCVPEEDGYSCTCAQGYELNADGMCQSIGPCAEDPNICGAGGTCVPEVEGYSCTCAPGYELNSDGACEDINECIDNPSICGPGGTCTNTPGSHTCACAPGYQLNANGVCEDVDECADNPVLCGTGGICTNTPGGHTCACEPGYALNASGVCESVVFMIDAGEEHVCGIAQGQLFCWGDNLHRTARLGLGENVSVPTNRARRVGTRSDWEWISAGEVHTCGIAGGELFCWGFGQGRLGDGGSDPSATPKKIGARADWTRVSAGRLHTCGVAGGELFCWGEDATGQLGLGVGNNGETRLTPTQVGGRTDWKEISAGSYHTCGIAGDGYAFCWGYNQFYGLGDGTTVDRYEPTQLTTTRRWRKIDAGLDHSCAIGDVRAGGPVPFSGGIGMGHLYCWGDNSIGQIGDGSHTDSPTPKRIGSSISGWEALGVGEGHSCAIAQGQLYCWGVNHQCQIGNATCNPSMVLNPTRVGASLDDWHMATAANQHTCGIATDTNSFYCWGYNNVSQLGVGHTSQRQTPTEVLGYDPLP</sequence>
<dbReference type="InterPro" id="IPR026823">
    <property type="entry name" value="cEGF"/>
</dbReference>
<dbReference type="SMART" id="SM00179">
    <property type="entry name" value="EGF_CA"/>
    <property type="match status" value="8"/>
</dbReference>
<dbReference type="PROSITE" id="PS50026">
    <property type="entry name" value="EGF_3"/>
    <property type="match status" value="6"/>
</dbReference>
<dbReference type="EMBL" id="CP030032">
    <property type="protein sequence ID" value="AWV89255.1"/>
    <property type="molecule type" value="Genomic_DNA"/>
</dbReference>
<evidence type="ECO:0000256" key="6">
    <source>
        <dbReference type="ARBA" id="ARBA00022729"/>
    </source>
</evidence>
<evidence type="ECO:0000256" key="5">
    <source>
        <dbReference type="ARBA" id="ARBA00022536"/>
    </source>
</evidence>
<feature type="domain" description="EGF-like" evidence="11">
    <location>
        <begin position="203"/>
        <end position="244"/>
    </location>
</feature>
<dbReference type="Pfam" id="PF07645">
    <property type="entry name" value="EGF_CA"/>
    <property type="match status" value="1"/>
</dbReference>
<dbReference type="InterPro" id="IPR049883">
    <property type="entry name" value="NOTCH1_EGF-like"/>
</dbReference>
<dbReference type="PANTHER" id="PTHR24050:SF28">
    <property type="entry name" value="UROMODULIN-LIKE"/>
    <property type="match status" value="1"/>
</dbReference>
<keyword evidence="8" id="KW-1015">Disulfide bond</keyword>
<feature type="domain" description="EGF-like" evidence="11">
    <location>
        <begin position="371"/>
        <end position="412"/>
    </location>
</feature>
<dbReference type="OrthoDB" id="9758365at2"/>
<evidence type="ECO:0000256" key="10">
    <source>
        <dbReference type="SAM" id="SignalP"/>
    </source>
</evidence>
<name>A0A2Z4FK73_9DELT</name>
<accession>A0A2Z4FK73</accession>
<keyword evidence="13" id="KW-1185">Reference proteome</keyword>
<dbReference type="Gene3D" id="2.130.10.30">
    <property type="entry name" value="Regulator of chromosome condensation 1/beta-lactamase-inhibitor protein II"/>
    <property type="match status" value="1"/>
</dbReference>
<dbReference type="KEGG" id="bsed:DN745_07835"/>
<dbReference type="InterPro" id="IPR013032">
    <property type="entry name" value="EGF-like_CS"/>
</dbReference>
<dbReference type="SUPFAM" id="SSF50985">
    <property type="entry name" value="RCC1/BLIP-II"/>
    <property type="match status" value="1"/>
</dbReference>
<dbReference type="GO" id="GO:0005509">
    <property type="term" value="F:calcium ion binding"/>
    <property type="evidence" value="ECO:0007669"/>
    <property type="project" value="InterPro"/>
</dbReference>
<feature type="domain" description="EGF-like" evidence="11">
    <location>
        <begin position="329"/>
        <end position="370"/>
    </location>
</feature>
<organism evidence="12 13">
    <name type="scientific">Bradymonas sediminis</name>
    <dbReference type="NCBI Taxonomy" id="1548548"/>
    <lineage>
        <taxon>Bacteria</taxon>
        <taxon>Deltaproteobacteria</taxon>
        <taxon>Bradymonadales</taxon>
        <taxon>Bradymonadaceae</taxon>
        <taxon>Bradymonas</taxon>
    </lineage>
</organism>
<dbReference type="InterPro" id="IPR009091">
    <property type="entry name" value="RCC1/BLIP-II"/>
</dbReference>
<dbReference type="PRINTS" id="PR00633">
    <property type="entry name" value="RCCNDNSATION"/>
</dbReference>
<dbReference type="Pfam" id="PF00415">
    <property type="entry name" value="RCC1"/>
    <property type="match status" value="4"/>
</dbReference>
<dbReference type="InterPro" id="IPR009030">
    <property type="entry name" value="Growth_fac_rcpt_cys_sf"/>
</dbReference>
<dbReference type="SMART" id="SM00181">
    <property type="entry name" value="EGF"/>
    <property type="match status" value="9"/>
</dbReference>
<feature type="domain" description="EGF-like" evidence="11">
    <location>
        <begin position="245"/>
        <end position="286"/>
    </location>
</feature>
<evidence type="ECO:0000256" key="3">
    <source>
        <dbReference type="ARBA" id="ARBA00022525"/>
    </source>
</evidence>
<evidence type="ECO:0000256" key="4">
    <source>
        <dbReference type="ARBA" id="ARBA00022530"/>
    </source>
</evidence>
<dbReference type="PROSITE" id="PS51257">
    <property type="entry name" value="PROKAR_LIPOPROTEIN"/>
    <property type="match status" value="1"/>
</dbReference>
<dbReference type="FunFam" id="2.10.25.10:FF:000017">
    <property type="entry name" value="latent-transforming growth factor beta-binding protein 4 isoform X1"/>
    <property type="match status" value="1"/>
</dbReference>
<feature type="signal peptide" evidence="10">
    <location>
        <begin position="1"/>
        <end position="27"/>
    </location>
</feature>
<protein>
    <recommendedName>
        <fullName evidence="11">EGF-like domain-containing protein</fullName>
    </recommendedName>
</protein>
<dbReference type="InterPro" id="IPR000742">
    <property type="entry name" value="EGF"/>
</dbReference>
<dbReference type="InterPro" id="IPR052235">
    <property type="entry name" value="Nephronectin_domain"/>
</dbReference>
<proteinExistence type="inferred from homology"/>
<dbReference type="SUPFAM" id="SSF57184">
    <property type="entry name" value="Growth factor receptor domain"/>
    <property type="match status" value="2"/>
</dbReference>
<dbReference type="FunFam" id="2.10.25.10:FF:000005">
    <property type="entry name" value="Fibrillin 2"/>
    <property type="match status" value="1"/>
</dbReference>
<keyword evidence="9" id="KW-0325">Glycoprotein</keyword>
<evidence type="ECO:0000256" key="2">
    <source>
        <dbReference type="ARBA" id="ARBA00006127"/>
    </source>
</evidence>
<feature type="chain" id="PRO_5016347937" description="EGF-like domain-containing protein" evidence="10">
    <location>
        <begin position="28"/>
        <end position="787"/>
    </location>
</feature>
<feature type="domain" description="EGF-like" evidence="11">
    <location>
        <begin position="161"/>
        <end position="202"/>
    </location>
</feature>
<dbReference type="FunFam" id="2.10.25.10:FF:000014">
    <property type="entry name" value="Latent-transforming growth factor beta-binding protein 3"/>
    <property type="match status" value="1"/>
</dbReference>
<dbReference type="InterPro" id="IPR001881">
    <property type="entry name" value="EGF-like_Ca-bd_dom"/>
</dbReference>
<evidence type="ECO:0000256" key="9">
    <source>
        <dbReference type="ARBA" id="ARBA00023180"/>
    </source>
</evidence>
<evidence type="ECO:0000313" key="13">
    <source>
        <dbReference type="Proteomes" id="UP000249799"/>
    </source>
</evidence>
<keyword evidence="4" id="KW-0272">Extracellular matrix</keyword>
<reference evidence="12 13" key="1">
    <citation type="submission" date="2018-06" db="EMBL/GenBank/DDBJ databases">
        <title>Lujinxingia sediminis gen. nov. sp. nov., a new facultative anaerobic member of the class Deltaproteobacteria, and proposal of Lujinxingaceae fam. nov.</title>
        <authorList>
            <person name="Guo L.-Y."/>
            <person name="Li C.-M."/>
            <person name="Wang S."/>
            <person name="Du Z.-J."/>
        </authorList>
    </citation>
    <scope>NUCLEOTIDE SEQUENCE [LARGE SCALE GENOMIC DNA]</scope>
    <source>
        <strain evidence="12 13">FA350</strain>
    </source>
</reference>
<feature type="domain" description="EGF-like" evidence="11">
    <location>
        <begin position="287"/>
        <end position="328"/>
    </location>
</feature>
<keyword evidence="5" id="KW-0245">EGF-like domain</keyword>
<evidence type="ECO:0000259" key="11">
    <source>
        <dbReference type="PROSITE" id="PS50026"/>
    </source>
</evidence>
<keyword evidence="7" id="KW-0677">Repeat</keyword>
<dbReference type="Pfam" id="PF12661">
    <property type="entry name" value="hEGF"/>
    <property type="match status" value="2"/>
</dbReference>
<comment type="similarity">
    <text evidence="2">Belongs to the fibulin family.</text>
</comment>
<dbReference type="CDD" id="cd00054">
    <property type="entry name" value="EGF_CA"/>
    <property type="match status" value="5"/>
</dbReference>
<dbReference type="Pfam" id="PF00008">
    <property type="entry name" value="EGF"/>
    <property type="match status" value="1"/>
</dbReference>
<dbReference type="Proteomes" id="UP000249799">
    <property type="component" value="Chromosome"/>
</dbReference>
<dbReference type="PROSITE" id="PS01186">
    <property type="entry name" value="EGF_2"/>
    <property type="match status" value="7"/>
</dbReference>
<dbReference type="PANTHER" id="PTHR24050">
    <property type="entry name" value="PA14 DOMAIN-CONTAINING PROTEIN"/>
    <property type="match status" value="1"/>
</dbReference>
<dbReference type="PROSITE" id="PS50012">
    <property type="entry name" value="RCC1_3"/>
    <property type="match status" value="7"/>
</dbReference>
<dbReference type="SUPFAM" id="SSF57196">
    <property type="entry name" value="EGF/Laminin"/>
    <property type="match status" value="1"/>
</dbReference>
<dbReference type="AlphaFoldDB" id="A0A2Z4FK73"/>
<evidence type="ECO:0000313" key="12">
    <source>
        <dbReference type="EMBL" id="AWV89255.1"/>
    </source>
</evidence>
<evidence type="ECO:0000256" key="7">
    <source>
        <dbReference type="ARBA" id="ARBA00022737"/>
    </source>
</evidence>
<dbReference type="Pfam" id="PF12662">
    <property type="entry name" value="cEGF"/>
    <property type="match status" value="3"/>
</dbReference>
<dbReference type="InterPro" id="IPR000408">
    <property type="entry name" value="Reg_chr_condens"/>
</dbReference>
<evidence type="ECO:0000256" key="1">
    <source>
        <dbReference type="ARBA" id="ARBA00004498"/>
    </source>
</evidence>
<evidence type="ECO:0000256" key="8">
    <source>
        <dbReference type="ARBA" id="ARBA00023157"/>
    </source>
</evidence>
<dbReference type="Gene3D" id="2.10.25.10">
    <property type="entry name" value="Laminin"/>
    <property type="match status" value="7"/>
</dbReference>
<comment type="subcellular location">
    <subcellularLocation>
        <location evidence="1">Secreted</location>
        <location evidence="1">Extracellular space</location>
        <location evidence="1">Extracellular matrix</location>
    </subcellularLocation>
</comment>
<keyword evidence="3" id="KW-0964">Secreted</keyword>
<keyword evidence="6 10" id="KW-0732">Signal</keyword>